<dbReference type="EMBL" id="JBHUFZ010000011">
    <property type="protein sequence ID" value="MFD1889561.1"/>
    <property type="molecule type" value="Genomic_DNA"/>
</dbReference>
<gene>
    <name evidence="2" type="ORF">ACFSCS_05065</name>
</gene>
<dbReference type="Proteomes" id="UP001597326">
    <property type="component" value="Unassembled WGS sequence"/>
</dbReference>
<dbReference type="InterPro" id="IPR003737">
    <property type="entry name" value="GlcNAc_PI_deacetylase-related"/>
</dbReference>
<dbReference type="SUPFAM" id="SSF102588">
    <property type="entry name" value="LmbE-like"/>
    <property type="match status" value="1"/>
</dbReference>
<dbReference type="Gene3D" id="3.40.50.10320">
    <property type="entry name" value="LmbE-like"/>
    <property type="match status" value="1"/>
</dbReference>
<dbReference type="RefSeq" id="WP_343872595.1">
    <property type="nucleotide sequence ID" value="NZ_BAAAIX010000009.1"/>
</dbReference>
<name>A0ABW4RTM6_9ACTN</name>
<sequence>MATIVFLHAHPDDEASSTSGSMTRASQQGDRVVVVYATNGCHGEVPEDLAEGETLVERRRAEAEASARVTGTARVEWLGYDDSGMTGWESNTVPGAFCSADLDEAAGRLARILDEEQADVLVGYDWHGNYGHPDHVKVHPVAYRAAQLAERRPRVLEVTTNRDLFARTMGAAREAGMEMDFDPSGPADDGNPMGTPEQEIHWAVDVTGQLVAKREALLCHASQTTDIGMLTSIPAEAFEVGFGREFYREHGRPNGLQEGWPFTPLD</sequence>
<dbReference type="PANTHER" id="PTHR12993:SF26">
    <property type="entry name" value="1D-MYO-INOSITOL 2-ACETAMIDO-2-DEOXY-ALPHA-D-GLUCOPYRANOSIDE DEACETYLASE"/>
    <property type="match status" value="1"/>
</dbReference>
<organism evidence="2 3">
    <name type="scientific">Luteococcus peritonei</name>
    <dbReference type="NCBI Taxonomy" id="88874"/>
    <lineage>
        <taxon>Bacteria</taxon>
        <taxon>Bacillati</taxon>
        <taxon>Actinomycetota</taxon>
        <taxon>Actinomycetes</taxon>
        <taxon>Propionibacteriales</taxon>
        <taxon>Propionibacteriaceae</taxon>
        <taxon>Luteococcus</taxon>
    </lineage>
</organism>
<dbReference type="PANTHER" id="PTHR12993">
    <property type="entry name" value="N-ACETYLGLUCOSAMINYL-PHOSPHATIDYLINOSITOL DE-N-ACETYLASE-RELATED"/>
    <property type="match status" value="1"/>
</dbReference>
<keyword evidence="3" id="KW-1185">Reference proteome</keyword>
<dbReference type="Pfam" id="PF02585">
    <property type="entry name" value="PIG-L"/>
    <property type="match status" value="1"/>
</dbReference>
<accession>A0ABW4RTM6</accession>
<evidence type="ECO:0000256" key="1">
    <source>
        <dbReference type="ARBA" id="ARBA00022833"/>
    </source>
</evidence>
<proteinExistence type="predicted"/>
<dbReference type="InterPro" id="IPR024078">
    <property type="entry name" value="LmbE-like_dom_sf"/>
</dbReference>
<evidence type="ECO:0000313" key="3">
    <source>
        <dbReference type="Proteomes" id="UP001597326"/>
    </source>
</evidence>
<evidence type="ECO:0000313" key="2">
    <source>
        <dbReference type="EMBL" id="MFD1889561.1"/>
    </source>
</evidence>
<keyword evidence="2" id="KW-0378">Hydrolase</keyword>
<reference evidence="3" key="1">
    <citation type="journal article" date="2019" name="Int. J. Syst. Evol. Microbiol.">
        <title>The Global Catalogue of Microorganisms (GCM) 10K type strain sequencing project: providing services to taxonomists for standard genome sequencing and annotation.</title>
        <authorList>
            <consortium name="The Broad Institute Genomics Platform"/>
            <consortium name="The Broad Institute Genome Sequencing Center for Infectious Disease"/>
            <person name="Wu L."/>
            <person name="Ma J."/>
        </authorList>
    </citation>
    <scope>NUCLEOTIDE SEQUENCE [LARGE SCALE GENOMIC DNA]</scope>
    <source>
        <strain evidence="3">CAIM 431</strain>
    </source>
</reference>
<keyword evidence="1" id="KW-0862">Zinc</keyword>
<comment type="caution">
    <text evidence="2">The sequence shown here is derived from an EMBL/GenBank/DDBJ whole genome shotgun (WGS) entry which is preliminary data.</text>
</comment>
<dbReference type="GO" id="GO:0016787">
    <property type="term" value="F:hydrolase activity"/>
    <property type="evidence" value="ECO:0007669"/>
    <property type="project" value="UniProtKB-KW"/>
</dbReference>
<protein>
    <submittedName>
        <fullName evidence="2">PIG-L deacetylase family protein</fullName>
        <ecNumber evidence="2">3.5.1.-</ecNumber>
    </submittedName>
</protein>
<dbReference type="EC" id="3.5.1.-" evidence="2"/>